<proteinExistence type="predicted"/>
<dbReference type="EMBL" id="JACMRX010000002">
    <property type="protein sequence ID" value="KAF7995367.1"/>
    <property type="molecule type" value="Genomic_DNA"/>
</dbReference>
<feature type="chain" id="PRO_5032310928" description="Venom protein" evidence="1">
    <location>
        <begin position="23"/>
        <end position="177"/>
    </location>
</feature>
<feature type="signal peptide" evidence="1">
    <location>
        <begin position="1"/>
        <end position="22"/>
    </location>
</feature>
<dbReference type="AlphaFoldDB" id="A0A834XZZ4"/>
<accession>A0A834XZZ4</accession>
<evidence type="ECO:0008006" key="4">
    <source>
        <dbReference type="Google" id="ProtNLM"/>
    </source>
</evidence>
<name>A0A834XZZ4_APHGI</name>
<keyword evidence="1" id="KW-0732">Signal</keyword>
<gene>
    <name evidence="2" type="ORF">HCN44_006474</name>
</gene>
<reference evidence="2 3" key="1">
    <citation type="submission" date="2020-08" db="EMBL/GenBank/DDBJ databases">
        <title>Aphidius gifuensis genome sequencing and assembly.</title>
        <authorList>
            <person name="Du Z."/>
        </authorList>
    </citation>
    <scope>NUCLEOTIDE SEQUENCE [LARGE SCALE GENOMIC DNA]</scope>
    <source>
        <strain evidence="2">YNYX2018</strain>
        <tissue evidence="2">Adults</tissue>
    </source>
</reference>
<comment type="caution">
    <text evidence="2">The sequence shown here is derived from an EMBL/GenBank/DDBJ whole genome shotgun (WGS) entry which is preliminary data.</text>
</comment>
<keyword evidence="3" id="KW-1185">Reference proteome</keyword>
<evidence type="ECO:0000256" key="1">
    <source>
        <dbReference type="SAM" id="SignalP"/>
    </source>
</evidence>
<dbReference type="OrthoDB" id="7650325at2759"/>
<evidence type="ECO:0000313" key="3">
    <source>
        <dbReference type="Proteomes" id="UP000639338"/>
    </source>
</evidence>
<evidence type="ECO:0000313" key="2">
    <source>
        <dbReference type="EMBL" id="KAF7995367.1"/>
    </source>
</evidence>
<sequence>MYRKYFLLLLIVSNVIFSTASIAESAVEIIHLLSGISTVKFDYKNSINPAEKIAQFKNVNKKFEVVWTKIKELETNIYEVDTNIFIDYLSMTNYSIFYNEISDHLDRVEFLFDTCKRWSQKYMKQNQPLPIVEFTNDITSNKIFYPLSIISKIHKMFFVSKKKNVKTFLDTYHEALE</sequence>
<protein>
    <recommendedName>
        <fullName evidence="4">Venom protein</fullName>
    </recommendedName>
</protein>
<dbReference type="Proteomes" id="UP000639338">
    <property type="component" value="Unassembled WGS sequence"/>
</dbReference>
<organism evidence="2 3">
    <name type="scientific">Aphidius gifuensis</name>
    <name type="common">Parasitoid wasp</name>
    <dbReference type="NCBI Taxonomy" id="684658"/>
    <lineage>
        <taxon>Eukaryota</taxon>
        <taxon>Metazoa</taxon>
        <taxon>Ecdysozoa</taxon>
        <taxon>Arthropoda</taxon>
        <taxon>Hexapoda</taxon>
        <taxon>Insecta</taxon>
        <taxon>Pterygota</taxon>
        <taxon>Neoptera</taxon>
        <taxon>Endopterygota</taxon>
        <taxon>Hymenoptera</taxon>
        <taxon>Apocrita</taxon>
        <taxon>Ichneumonoidea</taxon>
        <taxon>Braconidae</taxon>
        <taxon>Aphidiinae</taxon>
        <taxon>Aphidius</taxon>
    </lineage>
</organism>